<dbReference type="STRING" id="402734.SAMN05660918_0397"/>
<proteinExistence type="predicted"/>
<evidence type="ECO:0000256" key="2">
    <source>
        <dbReference type="SAM" id="SignalP"/>
    </source>
</evidence>
<dbReference type="Pfam" id="PF18962">
    <property type="entry name" value="Por_Secre_tail"/>
    <property type="match status" value="1"/>
</dbReference>
<evidence type="ECO:0000259" key="4">
    <source>
        <dbReference type="PROSITE" id="PS50853"/>
    </source>
</evidence>
<evidence type="ECO:0000313" key="6">
    <source>
        <dbReference type="Proteomes" id="UP000199702"/>
    </source>
</evidence>
<reference evidence="6" key="1">
    <citation type="submission" date="2016-10" db="EMBL/GenBank/DDBJ databases">
        <authorList>
            <person name="Varghese N."/>
            <person name="Submissions S."/>
        </authorList>
    </citation>
    <scope>NUCLEOTIDE SEQUENCE [LARGE SCALE GENOMIC DNA]</scope>
    <source>
        <strain evidence="6">DSM 17934</strain>
    </source>
</reference>
<dbReference type="Gene3D" id="2.60.40.10">
    <property type="entry name" value="Immunoglobulins"/>
    <property type="match status" value="3"/>
</dbReference>
<protein>
    <submittedName>
        <fullName evidence="5">Por secretion system C-terminal sorting domain-containing protein</fullName>
    </submittedName>
</protein>
<dbReference type="CDD" id="cd00063">
    <property type="entry name" value="FN3"/>
    <property type="match status" value="1"/>
</dbReference>
<dbReference type="InterPro" id="IPR036116">
    <property type="entry name" value="FN3_sf"/>
</dbReference>
<feature type="signal peptide" evidence="2">
    <location>
        <begin position="1"/>
        <end position="18"/>
    </location>
</feature>
<dbReference type="InterPro" id="IPR003961">
    <property type="entry name" value="FN3_dom"/>
</dbReference>
<keyword evidence="6" id="KW-1185">Reference proteome</keyword>
<name>A0A1H6QAP0_9FLAO</name>
<keyword evidence="1 2" id="KW-0732">Signal</keyword>
<accession>A0A1H6QAP0</accession>
<dbReference type="RefSeq" id="WP_091307012.1">
    <property type="nucleotide sequence ID" value="NZ_CBCSJU010000001.1"/>
</dbReference>
<sequence>MKKITLWLFLLIGFVSFSQINISQTFATTATPAGWNVGGGVLTNTQACATSSWRFRVSPSSSTTTNTLASQTFVSTGESINVSFDYKVVNGTAPTVATTPYDGTIVVETSSDNGVTFGNAVVAVNNANHVVANTCANKSVIIPGSSTPNGANTKIRIKCNFGTSGDYYVYLDNIVITQAAASPCSGVPSPGNTLAPSSVCFGSSAILSLQNYTSGSGVTYQWYLNAVAISGATSYIYTIPSVTSSGTYYCVVTCSGNTTASNSVIVAPSILNAPLLEPFATFLPTCWTNMVGGNLTTGPTTSTGSTWVADGFANVGTTGAIRNYIDAATANDWVISPVITIPAAGYELKFEAAATQVGTVNTPTTAWESDDYIEVLVATGGSTANWNVVYTYNDLNVPSNTGIPNIIDLTAYAGQNIRIAFRAVEGASNGAAAIDFSIDNFQVRLTPACSEPVNIFTTNISDATFDMTWTEAATLPSVGYEYVVSTSNTVPVVNGTSVATNFASPTGLLSDTTYYIFVRSDCGGTGYSPWIGPVSVKTDCVPFSAPFSENFTTFLPSSCWFNRRGGDLTTEPTILAGSRWVADGFANVGTTGAIKSNIFTNSANSWFISPRVTIPTTGYQLKFDAAATQYATINAPTNAWEADDSIQVLVSTSGGLTNWTVIYTYDSSNQPSNTGTPNVINLDDYAGQNIRIAFRALEGTTDGTADIDFSIDNFQISLTPLCPDQTGLVIGDISSSGASVSWDDLSSNGSIGYEYAITTSATPPTSGTPTTATFYIASGLTPQTVYYLHVRSECTGSVYGNWATISFTTTCSSSTALPWLENFDALATGTNIFPSCWSYSNTADSWSISTAPVAYSGANSLRRAFSSNGWAFTPMFTLTAGTSYVFSYYVRTNDSSVGYDITVGVGTSQLESAMTTTLSSVVGYYGPTWKLVTVGFTPSVSGDYTFGVKVIGTFVVSGINFDNFELKLAPTNDNCANAIALTPGATFGTNPLVATNVAATGSTETAPGCASYTGGDVWYSVVVPASGNVTIATATNTGTTITDTGLAIYSGSCGSLVLVSCDDNTGAGNFSLVALTGRTPGEVLKVRTWENGNDIFNTFQISAYDATLSSASFDSANFVAYPNPVKDVLNLSYKTAISNVKVINLLGQEVLNTKTNSNDVQVNMSALTAGAYIVNINVEDTVHTIKVIKQ</sequence>
<feature type="domain" description="Fibronectin type-III" evidence="4">
    <location>
        <begin position="724"/>
        <end position="813"/>
    </location>
</feature>
<dbReference type="PROSITE" id="PS50835">
    <property type="entry name" value="IG_LIKE"/>
    <property type="match status" value="1"/>
</dbReference>
<organism evidence="5 6">
    <name type="scientific">Flavobacterium terrigena</name>
    <dbReference type="NCBI Taxonomy" id="402734"/>
    <lineage>
        <taxon>Bacteria</taxon>
        <taxon>Pseudomonadati</taxon>
        <taxon>Bacteroidota</taxon>
        <taxon>Flavobacteriia</taxon>
        <taxon>Flavobacteriales</taxon>
        <taxon>Flavobacteriaceae</taxon>
        <taxon>Flavobacterium</taxon>
    </lineage>
</organism>
<dbReference type="Gene3D" id="2.60.120.200">
    <property type="match status" value="2"/>
</dbReference>
<dbReference type="InterPro" id="IPR056600">
    <property type="entry name" value="GBD_T9SS_assoc"/>
</dbReference>
<feature type="chain" id="PRO_5011668446" evidence="2">
    <location>
        <begin position="19"/>
        <end position="1190"/>
    </location>
</feature>
<feature type="domain" description="Ig-like" evidence="3">
    <location>
        <begin position="190"/>
        <end position="267"/>
    </location>
</feature>
<dbReference type="InterPro" id="IPR013783">
    <property type="entry name" value="Ig-like_fold"/>
</dbReference>
<dbReference type="NCBIfam" id="TIGR04183">
    <property type="entry name" value="Por_Secre_tail"/>
    <property type="match status" value="1"/>
</dbReference>
<evidence type="ECO:0000259" key="3">
    <source>
        <dbReference type="PROSITE" id="PS50835"/>
    </source>
</evidence>
<evidence type="ECO:0000256" key="1">
    <source>
        <dbReference type="ARBA" id="ARBA00022729"/>
    </source>
</evidence>
<evidence type="ECO:0000313" key="5">
    <source>
        <dbReference type="EMBL" id="SEI40829.1"/>
    </source>
</evidence>
<dbReference type="InterPro" id="IPR026444">
    <property type="entry name" value="Secre_tail"/>
</dbReference>
<dbReference type="InterPro" id="IPR007110">
    <property type="entry name" value="Ig-like_dom"/>
</dbReference>
<dbReference type="NCBIfam" id="NF038128">
    <property type="entry name" value="choice_anch_J"/>
    <property type="match status" value="2"/>
</dbReference>
<dbReference type="EMBL" id="FNYA01000001">
    <property type="protein sequence ID" value="SEI40829.1"/>
    <property type="molecule type" value="Genomic_DNA"/>
</dbReference>
<dbReference type="Proteomes" id="UP000199702">
    <property type="component" value="Unassembled WGS sequence"/>
</dbReference>
<dbReference type="Pfam" id="PF23759">
    <property type="entry name" value="GBD_T9SS_assoc"/>
    <property type="match status" value="1"/>
</dbReference>
<dbReference type="PROSITE" id="PS50853">
    <property type="entry name" value="FN3"/>
    <property type="match status" value="1"/>
</dbReference>
<dbReference type="SUPFAM" id="SSF49265">
    <property type="entry name" value="Fibronectin type III"/>
    <property type="match status" value="2"/>
</dbReference>
<gene>
    <name evidence="5" type="ORF">SAMN05660918_0397</name>
</gene>
<dbReference type="OrthoDB" id="975384at2"/>
<dbReference type="Gene3D" id="2.60.120.260">
    <property type="entry name" value="Galactose-binding domain-like"/>
    <property type="match status" value="1"/>
</dbReference>
<dbReference type="AlphaFoldDB" id="A0A1H6QAP0"/>
<dbReference type="SMART" id="SM00060">
    <property type="entry name" value="FN3"/>
    <property type="match status" value="2"/>
</dbReference>